<comment type="cofactor">
    <cofactor evidence="3">
        <name>Co(2+)</name>
        <dbReference type="ChEBI" id="CHEBI:48828"/>
    </cofactor>
</comment>
<dbReference type="SUPFAM" id="SSF51366">
    <property type="entry name" value="Ribulose-phoshate binding barrel"/>
    <property type="match status" value="1"/>
</dbReference>
<comment type="cofactor">
    <cofactor evidence="11 14">
        <name>a divalent metal cation</name>
        <dbReference type="ChEBI" id="CHEBI:60240"/>
    </cofactor>
    <text evidence="11 14">Binds 1 divalent metal cation per subunit.</text>
</comment>
<evidence type="ECO:0000256" key="14">
    <source>
        <dbReference type="PIRSR" id="PIRSR001461-2"/>
    </source>
</evidence>
<keyword evidence="9 11" id="KW-0479">Metal-binding</keyword>
<dbReference type="NCBIfam" id="NF004076">
    <property type="entry name" value="PRK05581.1-4"/>
    <property type="match status" value="1"/>
</dbReference>
<evidence type="ECO:0000313" key="16">
    <source>
        <dbReference type="EMBL" id="NEN74809.1"/>
    </source>
</evidence>
<organism evidence="16 17">
    <name type="scientific">Pelistega ratti</name>
    <dbReference type="NCBI Taxonomy" id="2652177"/>
    <lineage>
        <taxon>Bacteria</taxon>
        <taxon>Pseudomonadati</taxon>
        <taxon>Pseudomonadota</taxon>
        <taxon>Betaproteobacteria</taxon>
        <taxon>Burkholderiales</taxon>
        <taxon>Alcaligenaceae</taxon>
        <taxon>Pelistega</taxon>
    </lineage>
</organism>
<dbReference type="InterPro" id="IPR000056">
    <property type="entry name" value="Ribul_P_3_epim-like"/>
</dbReference>
<gene>
    <name evidence="11 16" type="primary">rpe</name>
    <name evidence="16" type="ORF">F9B74_00490</name>
</gene>
<evidence type="ECO:0000256" key="9">
    <source>
        <dbReference type="ARBA" id="ARBA00022723"/>
    </source>
</evidence>
<evidence type="ECO:0000256" key="3">
    <source>
        <dbReference type="ARBA" id="ARBA00001941"/>
    </source>
</evidence>
<dbReference type="GO" id="GO:0005737">
    <property type="term" value="C:cytoplasm"/>
    <property type="evidence" value="ECO:0007669"/>
    <property type="project" value="UniProtKB-ARBA"/>
</dbReference>
<feature type="binding site" evidence="11 14">
    <location>
        <position position="70"/>
    </location>
    <ligand>
        <name>a divalent metal cation</name>
        <dbReference type="ChEBI" id="CHEBI:60240"/>
    </ligand>
</feature>
<dbReference type="GO" id="GO:0004750">
    <property type="term" value="F:D-ribulose-phosphate 3-epimerase activity"/>
    <property type="evidence" value="ECO:0007669"/>
    <property type="project" value="UniProtKB-UniRule"/>
</dbReference>
<comment type="caution">
    <text evidence="16">The sequence shown here is derived from an EMBL/GenBank/DDBJ whole genome shotgun (WGS) entry which is preliminary data.</text>
</comment>
<dbReference type="HAMAP" id="MF_02227">
    <property type="entry name" value="RPE"/>
    <property type="match status" value="1"/>
</dbReference>
<dbReference type="InterPro" id="IPR026019">
    <property type="entry name" value="Ribul_P_3_epim"/>
</dbReference>
<keyword evidence="11 12" id="KW-0119">Carbohydrate metabolism</keyword>
<evidence type="ECO:0000256" key="4">
    <source>
        <dbReference type="ARBA" id="ARBA00001947"/>
    </source>
</evidence>
<comment type="catalytic activity">
    <reaction evidence="1 11 12">
        <text>D-ribulose 5-phosphate = D-xylulose 5-phosphate</text>
        <dbReference type="Rhea" id="RHEA:13677"/>
        <dbReference type="ChEBI" id="CHEBI:57737"/>
        <dbReference type="ChEBI" id="CHEBI:58121"/>
        <dbReference type="EC" id="5.1.3.1"/>
    </reaction>
</comment>
<evidence type="ECO:0000256" key="11">
    <source>
        <dbReference type="HAMAP-Rule" id="MF_02227"/>
    </source>
</evidence>
<proteinExistence type="inferred from homology"/>
<evidence type="ECO:0000256" key="5">
    <source>
        <dbReference type="ARBA" id="ARBA00001954"/>
    </source>
</evidence>
<feature type="binding site" evidence="15">
    <location>
        <position position="185"/>
    </location>
    <ligand>
        <name>substrate</name>
    </ligand>
</feature>
<comment type="similarity">
    <text evidence="6 11 12">Belongs to the ribulose-phosphate 3-epimerase family.</text>
</comment>
<comment type="function">
    <text evidence="11">Catalyzes the reversible epimerization of D-ribulose 5-phosphate to D-xylulose 5-phosphate.</text>
</comment>
<dbReference type="GO" id="GO:0006098">
    <property type="term" value="P:pentose-phosphate shunt"/>
    <property type="evidence" value="ECO:0007669"/>
    <property type="project" value="UniProtKB-UniRule"/>
</dbReference>
<dbReference type="EMBL" id="JAAGYR010000001">
    <property type="protein sequence ID" value="NEN74809.1"/>
    <property type="molecule type" value="Genomic_DNA"/>
</dbReference>
<dbReference type="FunFam" id="3.20.20.70:FF:000004">
    <property type="entry name" value="Ribulose-phosphate 3-epimerase"/>
    <property type="match status" value="1"/>
</dbReference>
<evidence type="ECO:0000256" key="7">
    <source>
        <dbReference type="ARBA" id="ARBA00013188"/>
    </source>
</evidence>
<dbReference type="GO" id="GO:0019253">
    <property type="term" value="P:reductive pentose-phosphate cycle"/>
    <property type="evidence" value="ECO:0007669"/>
    <property type="project" value="UniProtKB-KW"/>
</dbReference>
<dbReference type="PROSITE" id="PS01085">
    <property type="entry name" value="RIBUL_P_3_EPIMER_1"/>
    <property type="match status" value="1"/>
</dbReference>
<dbReference type="PIRSF" id="PIRSF001461">
    <property type="entry name" value="RPE"/>
    <property type="match status" value="1"/>
</dbReference>
<evidence type="ECO:0000256" key="12">
    <source>
        <dbReference type="PIRNR" id="PIRNR001461"/>
    </source>
</evidence>
<protein>
    <recommendedName>
        <fullName evidence="7 11">Ribulose-phosphate 3-epimerase</fullName>
        <ecNumber evidence="7 11">5.1.3.1</ecNumber>
    </recommendedName>
</protein>
<keyword evidence="14" id="KW-0170">Cobalt</keyword>
<comment type="cofactor">
    <cofactor evidence="4">
        <name>Zn(2+)</name>
        <dbReference type="ChEBI" id="CHEBI:29105"/>
    </cofactor>
</comment>
<evidence type="ECO:0000313" key="17">
    <source>
        <dbReference type="Proteomes" id="UP000477651"/>
    </source>
</evidence>
<reference evidence="16 17" key="1">
    <citation type="submission" date="2020-02" db="EMBL/GenBank/DDBJ databases">
        <title>Pelistega sp. NLN82 were isolated from wild rodents of the Hainan Island.</title>
        <authorList>
            <person name="Niu N."/>
            <person name="Zhou J."/>
        </authorList>
    </citation>
    <scope>NUCLEOTIDE SEQUENCE [LARGE SCALE GENOMIC DNA]</scope>
    <source>
        <strain evidence="16 17">NLN82</strain>
    </source>
</reference>
<feature type="active site" description="Proton acceptor" evidence="11 13">
    <location>
        <position position="39"/>
    </location>
</feature>
<evidence type="ECO:0000256" key="1">
    <source>
        <dbReference type="ARBA" id="ARBA00001782"/>
    </source>
</evidence>
<keyword evidence="14" id="KW-0862">Zinc</keyword>
<dbReference type="GO" id="GO:0046872">
    <property type="term" value="F:metal ion binding"/>
    <property type="evidence" value="ECO:0007669"/>
    <property type="project" value="UniProtKB-UniRule"/>
</dbReference>
<accession>A0A6L9Y370</accession>
<sequence>MTVNHDIRIAPSILSADFARLGQEVQDVITAGADWIHFDVMDNHYVPNLTIGPMVCQAIRPYTQAPIDVHLMVEPVDSLIPMFAKAGANIITFHPEASKHIDRSLALIRDHGCQAGLVFNPATSLHYLDYVMDKIDIILLMSVNPGFGGQSFIPATLDKIRATRQRIQDHQAKGGQPIRLEVDGGIKVDNIAEVYAAGADTFVAGSAIFGQKDYANVIAKMRAEIAKVA</sequence>
<dbReference type="Gene3D" id="3.20.20.70">
    <property type="entry name" value="Aldolase class I"/>
    <property type="match status" value="1"/>
</dbReference>
<feature type="binding site" evidence="11 15">
    <location>
        <begin position="146"/>
        <end position="149"/>
    </location>
    <ligand>
        <name>substrate</name>
    </ligand>
</feature>
<comment type="cofactor">
    <cofactor evidence="2">
        <name>Mn(2+)</name>
        <dbReference type="ChEBI" id="CHEBI:29035"/>
    </cofactor>
</comment>
<keyword evidence="10 11" id="KW-0413">Isomerase</keyword>
<dbReference type="Proteomes" id="UP000477651">
    <property type="component" value="Unassembled WGS sequence"/>
</dbReference>
<dbReference type="AlphaFoldDB" id="A0A6L9Y370"/>
<evidence type="ECO:0000256" key="13">
    <source>
        <dbReference type="PIRSR" id="PIRSR001461-1"/>
    </source>
</evidence>
<dbReference type="Pfam" id="PF00834">
    <property type="entry name" value="Ribul_P_3_epim"/>
    <property type="match status" value="1"/>
</dbReference>
<dbReference type="PANTHER" id="PTHR11749">
    <property type="entry name" value="RIBULOSE-5-PHOSPHATE-3-EPIMERASE"/>
    <property type="match status" value="1"/>
</dbReference>
<evidence type="ECO:0000256" key="10">
    <source>
        <dbReference type="ARBA" id="ARBA00023235"/>
    </source>
</evidence>
<feature type="binding site" evidence="11 15">
    <location>
        <begin position="205"/>
        <end position="206"/>
    </location>
    <ligand>
        <name>substrate</name>
    </ligand>
</feature>
<dbReference type="PROSITE" id="PS01086">
    <property type="entry name" value="RIBUL_P_3_EPIMER_2"/>
    <property type="match status" value="1"/>
</dbReference>
<feature type="binding site" evidence="11 14">
    <location>
        <position position="37"/>
    </location>
    <ligand>
        <name>a divalent metal cation</name>
        <dbReference type="ChEBI" id="CHEBI:60240"/>
    </ligand>
</feature>
<feature type="binding site" evidence="11 14">
    <location>
        <position position="183"/>
    </location>
    <ligand>
        <name>a divalent metal cation</name>
        <dbReference type="ChEBI" id="CHEBI:60240"/>
    </ligand>
</feature>
<evidence type="ECO:0000256" key="2">
    <source>
        <dbReference type="ARBA" id="ARBA00001936"/>
    </source>
</evidence>
<feature type="binding site" evidence="11 14">
    <location>
        <position position="39"/>
    </location>
    <ligand>
        <name>a divalent metal cation</name>
        <dbReference type="ChEBI" id="CHEBI:60240"/>
    </ligand>
</feature>
<dbReference type="NCBIfam" id="TIGR01163">
    <property type="entry name" value="rpe"/>
    <property type="match status" value="1"/>
</dbReference>
<keyword evidence="17" id="KW-1185">Reference proteome</keyword>
<evidence type="ECO:0000256" key="15">
    <source>
        <dbReference type="PIRSR" id="PIRSR001461-3"/>
    </source>
</evidence>
<dbReference type="InterPro" id="IPR013785">
    <property type="entry name" value="Aldolase_TIM"/>
</dbReference>
<dbReference type="GO" id="GO:0019323">
    <property type="term" value="P:pentose catabolic process"/>
    <property type="evidence" value="ECO:0007669"/>
    <property type="project" value="UniProtKB-UniRule"/>
</dbReference>
<feature type="active site" description="Proton donor" evidence="11 13">
    <location>
        <position position="183"/>
    </location>
</feature>
<feature type="binding site" evidence="11">
    <location>
        <begin position="183"/>
        <end position="185"/>
    </location>
    <ligand>
        <name>substrate</name>
    </ligand>
</feature>
<name>A0A6L9Y370_9BURK</name>
<comment type="pathway">
    <text evidence="11">Carbohydrate degradation.</text>
</comment>
<feature type="binding site" evidence="11 15">
    <location>
        <position position="70"/>
    </location>
    <ligand>
        <name>substrate</name>
    </ligand>
</feature>
<dbReference type="RefSeq" id="WP_163763623.1">
    <property type="nucleotide sequence ID" value="NZ_JAAGYR010000001.1"/>
</dbReference>
<dbReference type="CDD" id="cd00429">
    <property type="entry name" value="RPE"/>
    <property type="match status" value="1"/>
</dbReference>
<keyword evidence="8" id="KW-0113">Calvin cycle</keyword>
<evidence type="ECO:0000256" key="8">
    <source>
        <dbReference type="ARBA" id="ARBA00022567"/>
    </source>
</evidence>
<comment type="cofactor">
    <cofactor evidence="5">
        <name>Fe(2+)</name>
        <dbReference type="ChEBI" id="CHEBI:29033"/>
    </cofactor>
</comment>
<dbReference type="InterPro" id="IPR011060">
    <property type="entry name" value="RibuloseP-bd_barrel"/>
</dbReference>
<keyword evidence="14" id="KW-0464">Manganese</keyword>
<feature type="binding site" evidence="11 15">
    <location>
        <position position="12"/>
    </location>
    <ligand>
        <name>substrate</name>
    </ligand>
</feature>
<dbReference type="EC" id="5.1.3.1" evidence="7 11"/>
<evidence type="ECO:0000256" key="6">
    <source>
        <dbReference type="ARBA" id="ARBA00009541"/>
    </source>
</evidence>